<keyword evidence="14" id="KW-1185">Reference proteome</keyword>
<feature type="domain" description="Helicase C-terminal" evidence="11">
    <location>
        <begin position="493"/>
        <end position="637"/>
    </location>
</feature>
<comment type="similarity">
    <text evidence="8">Belongs to the DEAD box helicase family.</text>
</comment>
<feature type="region of interest" description="Disordered" evidence="9">
    <location>
        <begin position="673"/>
        <end position="701"/>
    </location>
</feature>
<feature type="region of interest" description="Disordered" evidence="9">
    <location>
        <begin position="79"/>
        <end position="113"/>
    </location>
</feature>
<reference evidence="13" key="1">
    <citation type="submission" date="2022-01" db="EMBL/GenBank/DDBJ databases">
        <authorList>
            <person name="King R."/>
        </authorList>
    </citation>
    <scope>NUCLEOTIDE SEQUENCE</scope>
</reference>
<evidence type="ECO:0000313" key="13">
    <source>
        <dbReference type="EMBL" id="CAG9806637.1"/>
    </source>
</evidence>
<evidence type="ECO:0000256" key="3">
    <source>
        <dbReference type="ARBA" id="ARBA00022801"/>
    </source>
</evidence>
<evidence type="ECO:0000256" key="6">
    <source>
        <dbReference type="ARBA" id="ARBA00047984"/>
    </source>
</evidence>
<feature type="compositionally biased region" description="Polar residues" evidence="9">
    <location>
        <begin position="1"/>
        <end position="29"/>
    </location>
</feature>
<protein>
    <recommendedName>
        <fullName evidence="1">RNA helicase</fullName>
        <ecNumber evidence="1">3.6.4.13</ecNumber>
    </recommendedName>
</protein>
<feature type="compositionally biased region" description="Acidic residues" evidence="9">
    <location>
        <begin position="79"/>
        <end position="88"/>
    </location>
</feature>
<dbReference type="Pfam" id="PF00271">
    <property type="entry name" value="Helicase_C"/>
    <property type="match status" value="1"/>
</dbReference>
<feature type="compositionally biased region" description="Pro residues" evidence="9">
    <location>
        <begin position="740"/>
        <end position="750"/>
    </location>
</feature>
<evidence type="ECO:0000259" key="10">
    <source>
        <dbReference type="PROSITE" id="PS51192"/>
    </source>
</evidence>
<dbReference type="GO" id="GO:0005524">
    <property type="term" value="F:ATP binding"/>
    <property type="evidence" value="ECO:0007669"/>
    <property type="project" value="UniProtKB-KW"/>
</dbReference>
<keyword evidence="4 8" id="KW-0347">Helicase</keyword>
<dbReference type="Pfam" id="PF00270">
    <property type="entry name" value="DEAD"/>
    <property type="match status" value="1"/>
</dbReference>
<reference evidence="13" key="2">
    <citation type="submission" date="2022-10" db="EMBL/GenBank/DDBJ databases">
        <authorList>
            <consortium name="ENA_rothamsted_submissions"/>
            <consortium name="culmorum"/>
            <person name="King R."/>
        </authorList>
    </citation>
    <scope>NUCLEOTIDE SEQUENCE</scope>
</reference>
<keyword evidence="5 8" id="KW-0067">ATP-binding</keyword>
<organism evidence="13 14">
    <name type="scientific">Chironomus riparius</name>
    <dbReference type="NCBI Taxonomy" id="315576"/>
    <lineage>
        <taxon>Eukaryota</taxon>
        <taxon>Metazoa</taxon>
        <taxon>Ecdysozoa</taxon>
        <taxon>Arthropoda</taxon>
        <taxon>Hexapoda</taxon>
        <taxon>Insecta</taxon>
        <taxon>Pterygota</taxon>
        <taxon>Neoptera</taxon>
        <taxon>Endopterygota</taxon>
        <taxon>Diptera</taxon>
        <taxon>Nematocera</taxon>
        <taxon>Chironomoidea</taxon>
        <taxon>Chironomidae</taxon>
        <taxon>Chironominae</taxon>
        <taxon>Chironomus</taxon>
    </lineage>
</organism>
<dbReference type="PROSITE" id="PS00039">
    <property type="entry name" value="DEAD_ATP_HELICASE"/>
    <property type="match status" value="1"/>
</dbReference>
<dbReference type="InterPro" id="IPR027417">
    <property type="entry name" value="P-loop_NTPase"/>
</dbReference>
<keyword evidence="3 8" id="KW-0378">Hydrolase</keyword>
<dbReference type="GO" id="GO:0003724">
    <property type="term" value="F:RNA helicase activity"/>
    <property type="evidence" value="ECO:0007669"/>
    <property type="project" value="UniProtKB-EC"/>
</dbReference>
<dbReference type="InterPro" id="IPR000629">
    <property type="entry name" value="RNA-helicase_DEAD-box_CS"/>
</dbReference>
<evidence type="ECO:0000256" key="9">
    <source>
        <dbReference type="SAM" id="MobiDB-lite"/>
    </source>
</evidence>
<dbReference type="GO" id="GO:0010468">
    <property type="term" value="P:regulation of gene expression"/>
    <property type="evidence" value="ECO:0007669"/>
    <property type="project" value="UniProtKB-ARBA"/>
</dbReference>
<evidence type="ECO:0000259" key="12">
    <source>
        <dbReference type="PROSITE" id="PS51195"/>
    </source>
</evidence>
<dbReference type="EC" id="3.6.4.13" evidence="1"/>
<evidence type="ECO:0000256" key="2">
    <source>
        <dbReference type="ARBA" id="ARBA00022741"/>
    </source>
</evidence>
<feature type="compositionally biased region" description="Low complexity" evidence="9">
    <location>
        <begin position="684"/>
        <end position="697"/>
    </location>
</feature>
<feature type="region of interest" description="Disordered" evidence="9">
    <location>
        <begin position="720"/>
        <end position="766"/>
    </location>
</feature>
<sequence>MSKNYNFTPFNYGPQKSQQQQSKTFNYSSVPPPTALTGSRQSGSRPPKVSYTPVEAIAQHVMPSKYGSKKRAHLCEAEGYFDDDDQTENLEYIPAEGSPSAKRQQSDDDDEEDPLDVFMANLEKTETKTKIQQQVTVTESEPVQTPQTKGVRADIDDMDDEESYYKYMEENPMAGILDDNSGDELDYDEDGNPIPPTKKRYIDPLPPIDHSEIKYASFEKNFYVIHDEIAALTKVQKDDLRHKLGIKVTGAAAPSPVCSFAHFNFDESLMKAIKKSEYVSPTPIQAQAIPAALSGRDLIGIAKTGSGKTVAFLWPLLVHILDQPHLKPGDGPIALILAPTRELSIQIYNEAKKFGKIYNIHVVCCYGGGNKYEQSKALEEGAEIVVATPGRMIDMIKMKATNLMRCTYLVLDEADKMFNLGFEPQVRSICNHVNPLRQTLLFSATFKKRIEKLARDILTDPIRIVQGDIGEANQDITQHALVFEKPEHKWNWLLTKLVGFLSEGSVLIFVTKKLDSEKIAADLNLKEFPCLLLHGDIEQAERNKTIMAFKKKDCDILVATDVASRGLDIPHIKNVINYDMARDIDSHTHRIGRTARGGEKGTAYTLVTDKDKEMVGHLVRNLEGANQYVPDDLMQLAMQSSWFRKSRFTGGKGKAIVGGAGLGFRERPAFGGSGSSSYKQTFVSSSSNTQKSASSGSGLPTNRLEALKNAFKSQYASQFKTSTDKTWETPGTNQKVFTKPPVPANLPHQPPNDSSDDQKKKRSRWN</sequence>
<dbReference type="PANTHER" id="PTHR47958">
    <property type="entry name" value="ATP-DEPENDENT RNA HELICASE DBP3"/>
    <property type="match status" value="1"/>
</dbReference>
<dbReference type="GO" id="GO:0016787">
    <property type="term" value="F:hydrolase activity"/>
    <property type="evidence" value="ECO:0007669"/>
    <property type="project" value="UniProtKB-KW"/>
</dbReference>
<dbReference type="Gene3D" id="3.40.50.300">
    <property type="entry name" value="P-loop containing nucleotide triphosphate hydrolases"/>
    <property type="match status" value="2"/>
</dbReference>
<dbReference type="FunFam" id="3.40.50.300:FF:000079">
    <property type="entry name" value="probable ATP-dependent RNA helicase DDX17"/>
    <property type="match status" value="1"/>
</dbReference>
<dbReference type="SMART" id="SM00490">
    <property type="entry name" value="HELICc"/>
    <property type="match status" value="1"/>
</dbReference>
<evidence type="ECO:0000259" key="11">
    <source>
        <dbReference type="PROSITE" id="PS51194"/>
    </source>
</evidence>
<comment type="catalytic activity">
    <reaction evidence="6">
        <text>ATP + H2O = ADP + phosphate + H(+)</text>
        <dbReference type="Rhea" id="RHEA:13065"/>
        <dbReference type="ChEBI" id="CHEBI:15377"/>
        <dbReference type="ChEBI" id="CHEBI:15378"/>
        <dbReference type="ChEBI" id="CHEBI:30616"/>
        <dbReference type="ChEBI" id="CHEBI:43474"/>
        <dbReference type="ChEBI" id="CHEBI:456216"/>
        <dbReference type="EC" id="3.6.4.13"/>
    </reaction>
</comment>
<dbReference type="InterPro" id="IPR011545">
    <property type="entry name" value="DEAD/DEAH_box_helicase_dom"/>
</dbReference>
<evidence type="ECO:0000256" key="5">
    <source>
        <dbReference type="ARBA" id="ARBA00022840"/>
    </source>
</evidence>
<dbReference type="EMBL" id="OU895879">
    <property type="protein sequence ID" value="CAG9806637.1"/>
    <property type="molecule type" value="Genomic_DNA"/>
</dbReference>
<dbReference type="GO" id="GO:0003676">
    <property type="term" value="F:nucleic acid binding"/>
    <property type="evidence" value="ECO:0007669"/>
    <property type="project" value="InterPro"/>
</dbReference>
<keyword evidence="2 8" id="KW-0547">Nucleotide-binding</keyword>
<dbReference type="PROSITE" id="PS51194">
    <property type="entry name" value="HELICASE_CTER"/>
    <property type="match status" value="1"/>
</dbReference>
<dbReference type="SMART" id="SM00487">
    <property type="entry name" value="DEXDc"/>
    <property type="match status" value="1"/>
</dbReference>
<dbReference type="InterPro" id="IPR001650">
    <property type="entry name" value="Helicase_C-like"/>
</dbReference>
<feature type="domain" description="Helicase ATP-binding" evidence="10">
    <location>
        <begin position="289"/>
        <end position="464"/>
    </location>
</feature>
<dbReference type="InterPro" id="IPR014001">
    <property type="entry name" value="Helicase_ATP-bd"/>
</dbReference>
<feature type="domain" description="DEAD-box RNA helicase Q" evidence="12">
    <location>
        <begin position="258"/>
        <end position="286"/>
    </location>
</feature>
<dbReference type="OrthoDB" id="196131at2759"/>
<dbReference type="AlphaFoldDB" id="A0A9N9RZQ7"/>
<dbReference type="Proteomes" id="UP001153620">
    <property type="component" value="Chromosome 3"/>
</dbReference>
<feature type="region of interest" description="Disordered" evidence="9">
    <location>
        <begin position="1"/>
        <end position="54"/>
    </location>
</feature>
<accession>A0A9N9RZQ7</accession>
<dbReference type="SUPFAM" id="SSF52540">
    <property type="entry name" value="P-loop containing nucleoside triphosphate hydrolases"/>
    <property type="match status" value="2"/>
</dbReference>
<evidence type="ECO:0000313" key="14">
    <source>
        <dbReference type="Proteomes" id="UP001153620"/>
    </source>
</evidence>
<gene>
    <name evidence="13" type="ORF">CHIRRI_LOCUS9492</name>
</gene>
<feature type="short sequence motif" description="Q motif" evidence="7">
    <location>
        <begin position="258"/>
        <end position="286"/>
    </location>
</feature>
<dbReference type="CDD" id="cd18787">
    <property type="entry name" value="SF2_C_DEAD"/>
    <property type="match status" value="1"/>
</dbReference>
<proteinExistence type="inferred from homology"/>
<dbReference type="PROSITE" id="PS51192">
    <property type="entry name" value="HELICASE_ATP_BIND_1"/>
    <property type="match status" value="1"/>
</dbReference>
<evidence type="ECO:0000256" key="8">
    <source>
        <dbReference type="RuleBase" id="RU000492"/>
    </source>
</evidence>
<dbReference type="InterPro" id="IPR014014">
    <property type="entry name" value="RNA_helicase_DEAD_Q_motif"/>
</dbReference>
<evidence type="ECO:0000256" key="7">
    <source>
        <dbReference type="PROSITE-ProRule" id="PRU00552"/>
    </source>
</evidence>
<dbReference type="CDD" id="cd17952">
    <property type="entry name" value="DEADc_DDX42"/>
    <property type="match status" value="1"/>
</dbReference>
<evidence type="ECO:0000256" key="4">
    <source>
        <dbReference type="ARBA" id="ARBA00022806"/>
    </source>
</evidence>
<name>A0A9N9RZQ7_9DIPT</name>
<evidence type="ECO:0000256" key="1">
    <source>
        <dbReference type="ARBA" id="ARBA00012552"/>
    </source>
</evidence>
<dbReference type="PROSITE" id="PS51195">
    <property type="entry name" value="Q_MOTIF"/>
    <property type="match status" value="1"/>
</dbReference>